<organism evidence="5 6">
    <name type="scientific">Dickeya solani</name>
    <dbReference type="NCBI Taxonomy" id="1089444"/>
    <lineage>
        <taxon>Bacteria</taxon>
        <taxon>Pseudomonadati</taxon>
        <taxon>Pseudomonadota</taxon>
        <taxon>Gammaproteobacteria</taxon>
        <taxon>Enterobacterales</taxon>
        <taxon>Pectobacteriaceae</taxon>
        <taxon>Dickeya</taxon>
    </lineage>
</organism>
<reference evidence="5 6" key="1">
    <citation type="submission" date="2023-10" db="EMBL/GenBank/DDBJ databases">
        <title>Clonality and diversity in the soft rot Dickeya solani phytopathogen.</title>
        <authorList>
            <person name="Pedron J."/>
            <person name="Van Gijisegem F."/>
            <person name="Portier P."/>
            <person name="Taghouti G."/>
        </authorList>
    </citation>
    <scope>NUCLEOTIDE SEQUENCE [LARGE SCALE GENOMIC DNA]</scope>
    <source>
        <strain evidence="5 6">FVG2-MFV017-A9</strain>
    </source>
</reference>
<dbReference type="Pfam" id="PF06530">
    <property type="entry name" value="Phage_antitermQ"/>
    <property type="match status" value="1"/>
</dbReference>
<accession>A0ABU4EKQ4</accession>
<evidence type="ECO:0000256" key="1">
    <source>
        <dbReference type="ARBA" id="ARBA00010234"/>
    </source>
</evidence>
<keyword evidence="6" id="KW-1185">Reference proteome</keyword>
<keyword evidence="3" id="KW-0238">DNA-binding</keyword>
<comment type="caution">
    <text evidence="5">The sequence shown here is derived from an EMBL/GenBank/DDBJ whole genome shotgun (WGS) entry which is preliminary data.</text>
</comment>
<gene>
    <name evidence="5" type="ORF">RUJ08_14865</name>
</gene>
<keyword evidence="4" id="KW-0804">Transcription</keyword>
<keyword evidence="2" id="KW-0805">Transcription regulation</keyword>
<evidence type="ECO:0000256" key="4">
    <source>
        <dbReference type="ARBA" id="ARBA00023163"/>
    </source>
</evidence>
<dbReference type="Proteomes" id="UP001187868">
    <property type="component" value="Unassembled WGS sequence"/>
</dbReference>
<dbReference type="InterPro" id="IPR010534">
    <property type="entry name" value="Phage_933W_GpQ"/>
</dbReference>
<evidence type="ECO:0000313" key="6">
    <source>
        <dbReference type="Proteomes" id="UP001187868"/>
    </source>
</evidence>
<protein>
    <submittedName>
        <fullName evidence="5">Antiterminator Q family protein</fullName>
    </submittedName>
</protein>
<comment type="similarity">
    <text evidence="1">Belongs to the phage antitermination Q type 1 family.</text>
</comment>
<evidence type="ECO:0000256" key="3">
    <source>
        <dbReference type="ARBA" id="ARBA00023125"/>
    </source>
</evidence>
<proteinExistence type="inferred from homology"/>
<evidence type="ECO:0000313" key="5">
    <source>
        <dbReference type="EMBL" id="MDV7043407.1"/>
    </source>
</evidence>
<name>A0ABU4EKQ4_9GAMM</name>
<evidence type="ECO:0000256" key="2">
    <source>
        <dbReference type="ARBA" id="ARBA00023015"/>
    </source>
</evidence>
<sequence>MRDIQLALERWGAWAADDSNGVDYSHIAAGFKGLLQSRSKSRESCCDNDALIIDAAVTRLKQVRRPEELQMIVLHYIYNVSKCALARRFKCSEGMIRIKLQIAEGFIDGCLAMTGAALEMDASIQKVAA</sequence>
<dbReference type="RefSeq" id="WP_057083780.1">
    <property type="nucleotide sequence ID" value="NZ_CP104920.1"/>
</dbReference>
<dbReference type="EMBL" id="JAWLLM010000016">
    <property type="protein sequence ID" value="MDV7043407.1"/>
    <property type="molecule type" value="Genomic_DNA"/>
</dbReference>